<feature type="transmembrane region" description="Helical" evidence="6">
    <location>
        <begin position="164"/>
        <end position="184"/>
    </location>
</feature>
<dbReference type="HOGENOM" id="CLU_035303_0_0_9"/>
<feature type="transmembrane region" description="Helical" evidence="6">
    <location>
        <begin position="124"/>
        <end position="144"/>
    </location>
</feature>
<feature type="transmembrane region" description="Helical" evidence="6">
    <location>
        <begin position="204"/>
        <end position="226"/>
    </location>
</feature>
<evidence type="ECO:0000256" key="4">
    <source>
        <dbReference type="ARBA" id="ARBA00022989"/>
    </source>
</evidence>
<feature type="transmembrane region" description="Helical" evidence="6">
    <location>
        <begin position="273"/>
        <end position="300"/>
    </location>
</feature>
<keyword evidence="8" id="KW-1185">Reference proteome</keyword>
<dbReference type="Gene3D" id="1.10.3860.10">
    <property type="entry name" value="Sodium:dicarboxylate symporter"/>
    <property type="match status" value="1"/>
</dbReference>
<name>E3DLX1_HALPG</name>
<evidence type="ECO:0000256" key="5">
    <source>
        <dbReference type="ARBA" id="ARBA00023136"/>
    </source>
</evidence>
<dbReference type="PATRIC" id="fig|572479.3.peg.75"/>
<dbReference type="OrthoDB" id="9768885at2"/>
<proteinExistence type="predicted"/>
<dbReference type="InterPro" id="IPR001991">
    <property type="entry name" value="Na-dicarboxylate_symporter"/>
</dbReference>
<dbReference type="PANTHER" id="PTHR42865:SF8">
    <property type="entry name" value="SERINE_THREONINE TRANSPORTER SSTT"/>
    <property type="match status" value="1"/>
</dbReference>
<protein>
    <submittedName>
        <fullName evidence="7">Sodium:dicarboxylate symporter</fullName>
    </submittedName>
</protein>
<dbReference type="KEGG" id="hpk:Hprae_0071"/>
<evidence type="ECO:0000256" key="1">
    <source>
        <dbReference type="ARBA" id="ARBA00004141"/>
    </source>
</evidence>
<keyword evidence="5 6" id="KW-0472">Membrane</keyword>
<feature type="transmembrane region" description="Helical" evidence="6">
    <location>
        <begin position="69"/>
        <end position="92"/>
    </location>
</feature>
<feature type="transmembrane region" description="Helical" evidence="6">
    <location>
        <begin position="35"/>
        <end position="57"/>
    </location>
</feature>
<dbReference type="Proteomes" id="UP000006866">
    <property type="component" value="Chromosome"/>
</dbReference>
<gene>
    <name evidence="7" type="ordered locus">Hprae_0071</name>
</gene>
<dbReference type="SUPFAM" id="SSF118215">
    <property type="entry name" value="Proton glutamate symport protein"/>
    <property type="match status" value="1"/>
</dbReference>
<dbReference type="GO" id="GO:0005295">
    <property type="term" value="F:neutral L-amino acid:sodium symporter activity"/>
    <property type="evidence" value="ECO:0007669"/>
    <property type="project" value="TreeGrafter"/>
</dbReference>
<comment type="subcellular location">
    <subcellularLocation>
        <location evidence="1">Membrane</location>
        <topology evidence="1">Multi-pass membrane protein</topology>
    </subcellularLocation>
</comment>
<dbReference type="AlphaFoldDB" id="E3DLX1"/>
<keyword evidence="2" id="KW-0813">Transport</keyword>
<accession>E3DLX1</accession>
<reference evidence="7 8" key="2">
    <citation type="journal article" date="2011" name="Stand. Genomic Sci.">
        <title>Complete genome sequence of the extremely halophilic Halanaerobium praevalens type strain (GSL).</title>
        <authorList>
            <person name="Ivanova N."/>
            <person name="Sikorski J."/>
            <person name="Chertkov O."/>
            <person name="Nolan M."/>
            <person name="Lucas S."/>
            <person name="Hammon N."/>
            <person name="Deshpande S."/>
            <person name="Cheng J.F."/>
            <person name="Tapia R."/>
            <person name="Han C."/>
            <person name="Goodwin L."/>
            <person name="Pitluck S."/>
            <person name="Huntemann M."/>
            <person name="Liolios K."/>
            <person name="Pagani I."/>
            <person name="Mavromatis K."/>
            <person name="Ovchinikova G."/>
            <person name="Pati A."/>
            <person name="Chen A."/>
            <person name="Palaniappan K."/>
            <person name="Land M."/>
            <person name="Hauser L."/>
            <person name="Brambilla E.M."/>
            <person name="Kannan K.P."/>
            <person name="Rohde M."/>
            <person name="Tindall B.J."/>
            <person name="Goker M."/>
            <person name="Detter J.C."/>
            <person name="Woyke T."/>
            <person name="Bristow J."/>
            <person name="Eisen J.A."/>
            <person name="Markowitz V."/>
            <person name="Hugenholtz P."/>
            <person name="Kyrpides N.C."/>
            <person name="Klenk H.P."/>
            <person name="Lapidus A."/>
        </authorList>
    </citation>
    <scope>NUCLEOTIDE SEQUENCE [LARGE SCALE GENOMIC DNA]</scope>
    <source>
        <strain evidence="8">ATCC 33744 / DSM 2228 / GSL</strain>
    </source>
</reference>
<organism evidence="7 8">
    <name type="scientific">Halanaerobium praevalens (strain ATCC 33744 / DSM 2228 / GSL)</name>
    <dbReference type="NCBI Taxonomy" id="572479"/>
    <lineage>
        <taxon>Bacteria</taxon>
        <taxon>Bacillati</taxon>
        <taxon>Bacillota</taxon>
        <taxon>Clostridia</taxon>
        <taxon>Halanaerobiales</taxon>
        <taxon>Halanaerobiaceae</taxon>
        <taxon>Halanaerobium</taxon>
    </lineage>
</organism>
<sequence length="393" mass="41473">MKKLGLVPRLLLGIFCGILIGSFLPEVFSKLIYTFTYIFGEFLNYIVPFVILAFIIPGIAELGDKAGRLLGSTVLIAYGSTITAGISAYLIASRIVPAIVKSASVANPEEGGLEPFLHLEIPPLLGVMTALVTAFVIGMGINYIRNNGDHQNLYGFMNEFRDIIVLVIENVIIPFLPFHIAGVFANMAYSGTAFETLNVFGKVFALIIAMHLGYLVILYSISGSVAGKNPFKSLKNMIPAYTTAIGTMSSAATIPVTLKSAKKNNIREKIADFVIPLCATVHLAGSTITLTTCAIAVVLIQGGTPQFGHFLHFILMLGITMIAAPGVPGGAVMAALGLLTSILGFGEGATALMIGLYLAQDSFGTATNVTGDGAIAMMVDAIGKKTEKAKKTA</sequence>
<dbReference type="GO" id="GO:0005886">
    <property type="term" value="C:plasma membrane"/>
    <property type="evidence" value="ECO:0007669"/>
    <property type="project" value="TreeGrafter"/>
</dbReference>
<dbReference type="GO" id="GO:0032329">
    <property type="term" value="P:serine transport"/>
    <property type="evidence" value="ECO:0007669"/>
    <property type="project" value="TreeGrafter"/>
</dbReference>
<dbReference type="EMBL" id="CP002175">
    <property type="protein sequence ID" value="ADO76230.1"/>
    <property type="molecule type" value="Genomic_DNA"/>
</dbReference>
<dbReference type="RefSeq" id="WP_014552265.1">
    <property type="nucleotide sequence ID" value="NC_017455.1"/>
</dbReference>
<evidence type="ECO:0000313" key="8">
    <source>
        <dbReference type="Proteomes" id="UP000006866"/>
    </source>
</evidence>
<dbReference type="STRING" id="572479.Hprae_0071"/>
<evidence type="ECO:0000313" key="7">
    <source>
        <dbReference type="EMBL" id="ADO76230.1"/>
    </source>
</evidence>
<feature type="transmembrane region" description="Helical" evidence="6">
    <location>
        <begin position="307"/>
        <end position="327"/>
    </location>
</feature>
<dbReference type="PANTHER" id="PTHR42865">
    <property type="entry name" value="PROTON/GLUTAMATE-ASPARTATE SYMPORTER"/>
    <property type="match status" value="1"/>
</dbReference>
<evidence type="ECO:0000256" key="3">
    <source>
        <dbReference type="ARBA" id="ARBA00022692"/>
    </source>
</evidence>
<keyword evidence="3 6" id="KW-0812">Transmembrane</keyword>
<reference evidence="8" key="1">
    <citation type="submission" date="2010-10" db="EMBL/GenBank/DDBJ databases">
        <title>The complete genome of Halanaerobium praevalens DSM 2228.</title>
        <authorList>
            <consortium name="US DOE Joint Genome Institute (JGI-PGF)"/>
            <person name="Lucas S."/>
            <person name="Copeland A."/>
            <person name="Lapidus A."/>
            <person name="Glavina del Rio T."/>
            <person name="Dalin E."/>
            <person name="Tice H."/>
            <person name="Bruce D."/>
            <person name="Goodwin L."/>
            <person name="Pitluck S."/>
            <person name="Kyrpides N."/>
            <person name="Mavromatis K."/>
            <person name="Ivanova N."/>
            <person name="Ovchinnikova G."/>
            <person name="Chertkov O."/>
            <person name="Detter J.C."/>
            <person name="Han C."/>
            <person name="Larimer F."/>
            <person name="Land M."/>
            <person name="Hauser L."/>
            <person name="Markowitz V."/>
            <person name="Cheng J.-F."/>
            <person name="Hugenholtz P."/>
            <person name="Woyke T."/>
            <person name="Wu D."/>
            <person name="Tindall B."/>
            <person name="Pomrenke H.G."/>
            <person name="Brambilla E."/>
            <person name="Klenk H.-P."/>
            <person name="Eisen J.A."/>
        </authorList>
    </citation>
    <scope>NUCLEOTIDE SEQUENCE [LARGE SCALE GENOMIC DNA]</scope>
    <source>
        <strain evidence="8">ATCC 33744 / DSM 2228 / GSL</strain>
    </source>
</reference>
<evidence type="ECO:0000256" key="6">
    <source>
        <dbReference type="SAM" id="Phobius"/>
    </source>
</evidence>
<dbReference type="eggNOG" id="COG1301">
    <property type="taxonomic scope" value="Bacteria"/>
</dbReference>
<feature type="transmembrane region" description="Helical" evidence="6">
    <location>
        <begin position="333"/>
        <end position="358"/>
    </location>
</feature>
<dbReference type="Pfam" id="PF00375">
    <property type="entry name" value="SDF"/>
    <property type="match status" value="1"/>
</dbReference>
<keyword evidence="4 6" id="KW-1133">Transmembrane helix</keyword>
<dbReference type="InterPro" id="IPR036458">
    <property type="entry name" value="Na:dicarbo_symporter_sf"/>
</dbReference>
<evidence type="ECO:0000256" key="2">
    <source>
        <dbReference type="ARBA" id="ARBA00022448"/>
    </source>
</evidence>